<dbReference type="OrthoDB" id="10459634at2759"/>
<dbReference type="RefSeq" id="XP_040621420.1">
    <property type="nucleotide sequence ID" value="XM_040762668.1"/>
</dbReference>
<feature type="coiled-coil region" evidence="1">
    <location>
        <begin position="241"/>
        <end position="283"/>
    </location>
</feature>
<keyword evidence="3" id="KW-0732">Signal</keyword>
<feature type="chain" id="PRO_5002151001" evidence="3">
    <location>
        <begin position="22"/>
        <end position="291"/>
    </location>
</feature>
<keyword evidence="1" id="KW-0175">Coiled coil</keyword>
<evidence type="ECO:0000256" key="1">
    <source>
        <dbReference type="SAM" id="Coils"/>
    </source>
</evidence>
<keyword evidence="5" id="KW-1185">Reference proteome</keyword>
<evidence type="ECO:0000313" key="5">
    <source>
        <dbReference type="Proteomes" id="UP000031575"/>
    </source>
</evidence>
<proteinExistence type="predicted"/>
<protein>
    <submittedName>
        <fullName evidence="4">Uncharacterized protein</fullName>
    </submittedName>
</protein>
<dbReference type="Proteomes" id="UP000031575">
    <property type="component" value="Unassembled WGS sequence"/>
</dbReference>
<dbReference type="VEuPathDB" id="FungiDB:SPBR_04385"/>
<dbReference type="EMBL" id="AWTV01000005">
    <property type="protein sequence ID" value="KIH93410.1"/>
    <property type="molecule type" value="Genomic_DNA"/>
</dbReference>
<comment type="caution">
    <text evidence="4">The sequence shown here is derived from an EMBL/GenBank/DDBJ whole genome shotgun (WGS) entry which is preliminary data.</text>
</comment>
<feature type="signal peptide" evidence="3">
    <location>
        <begin position="1"/>
        <end position="21"/>
    </location>
</feature>
<gene>
    <name evidence="4" type="ORF">SPBR_04385</name>
</gene>
<evidence type="ECO:0000313" key="4">
    <source>
        <dbReference type="EMBL" id="KIH93410.1"/>
    </source>
</evidence>
<dbReference type="HOGENOM" id="CLU_957036_0_0_1"/>
<feature type="region of interest" description="Disordered" evidence="2">
    <location>
        <begin position="130"/>
        <end position="178"/>
    </location>
</feature>
<organism evidence="4 5">
    <name type="scientific">Sporothrix brasiliensis 5110</name>
    <dbReference type="NCBI Taxonomy" id="1398154"/>
    <lineage>
        <taxon>Eukaryota</taxon>
        <taxon>Fungi</taxon>
        <taxon>Dikarya</taxon>
        <taxon>Ascomycota</taxon>
        <taxon>Pezizomycotina</taxon>
        <taxon>Sordariomycetes</taxon>
        <taxon>Sordariomycetidae</taxon>
        <taxon>Ophiostomatales</taxon>
        <taxon>Ophiostomataceae</taxon>
        <taxon>Sporothrix</taxon>
    </lineage>
</organism>
<name>A0A0C2J2Z7_9PEZI</name>
<dbReference type="GeneID" id="63677589"/>
<dbReference type="AlphaFoldDB" id="A0A0C2J2Z7"/>
<evidence type="ECO:0000256" key="3">
    <source>
        <dbReference type="SAM" id="SignalP"/>
    </source>
</evidence>
<sequence>MKLSKSQAAAILLFLSNAGRASPVRSNATDMFTGNTTAAPMAATTQQRTLEPLHGYSPRSRRGRGVRGRPAVDANASGAHVNWEAMADQHAVSSRDVDPEADDIETYDMVASDGADMDEATDVLKGFEDSEHTEAPEALEDTAVTKATEDHEASEVTSNNDTPTPTPTATTTATTTTADTTATTTTAADLATAAAAATAATTTNAATATNAATTVDGDDAYYDGSFWDEIVHKWRESRKYRKLAKAKAAAAKAEAKAMKAQAKAELAASKAKAKADMAKAEVEMLANGGLP</sequence>
<feature type="compositionally biased region" description="Low complexity" evidence="2">
    <location>
        <begin position="160"/>
        <end position="178"/>
    </location>
</feature>
<accession>A0A0C2J2Z7</accession>
<evidence type="ECO:0000256" key="2">
    <source>
        <dbReference type="SAM" id="MobiDB-lite"/>
    </source>
</evidence>
<reference evidence="4 5" key="1">
    <citation type="journal article" date="2014" name="BMC Genomics">
        <title>Comparative genomics of the major fungal agents of human and animal Sporotrichosis: Sporothrix schenckii and Sporothrix brasiliensis.</title>
        <authorList>
            <person name="Teixeira M.M."/>
            <person name="de Almeida L.G."/>
            <person name="Kubitschek-Barreira P."/>
            <person name="Alves F.L."/>
            <person name="Kioshima E.S."/>
            <person name="Abadio A.K."/>
            <person name="Fernandes L."/>
            <person name="Derengowski L.S."/>
            <person name="Ferreira K.S."/>
            <person name="Souza R.C."/>
            <person name="Ruiz J.C."/>
            <person name="de Andrade N.C."/>
            <person name="Paes H.C."/>
            <person name="Nicola A.M."/>
            <person name="Albuquerque P."/>
            <person name="Gerber A.L."/>
            <person name="Martins V.P."/>
            <person name="Peconick L.D."/>
            <person name="Neto A.V."/>
            <person name="Chaucanez C.B."/>
            <person name="Silva P.A."/>
            <person name="Cunha O.L."/>
            <person name="de Oliveira F.F."/>
            <person name="dos Santos T.C."/>
            <person name="Barros A.L."/>
            <person name="Soares M.A."/>
            <person name="de Oliveira L.M."/>
            <person name="Marini M.M."/>
            <person name="Villalobos-Duno H."/>
            <person name="Cunha M.M."/>
            <person name="de Hoog S."/>
            <person name="da Silveira J.F."/>
            <person name="Henrissat B."/>
            <person name="Nino-Vega G.A."/>
            <person name="Cisalpino P.S."/>
            <person name="Mora-Montes H.M."/>
            <person name="Almeida S.R."/>
            <person name="Stajich J.E."/>
            <person name="Lopes-Bezerra L.M."/>
            <person name="Vasconcelos A.T."/>
            <person name="Felipe M.S."/>
        </authorList>
    </citation>
    <scope>NUCLEOTIDE SEQUENCE [LARGE SCALE GENOMIC DNA]</scope>
    <source>
        <strain evidence="4 5">5110</strain>
    </source>
</reference>